<reference evidence="3" key="1">
    <citation type="submission" date="2021-01" db="EMBL/GenBank/DDBJ databases">
        <authorList>
            <person name="Corre E."/>
            <person name="Pelletier E."/>
            <person name="Niang G."/>
            <person name="Scheremetjew M."/>
            <person name="Finn R."/>
            <person name="Kale V."/>
            <person name="Holt S."/>
            <person name="Cochrane G."/>
            <person name="Meng A."/>
            <person name="Brown T."/>
            <person name="Cohen L."/>
        </authorList>
    </citation>
    <scope>NUCLEOTIDE SEQUENCE</scope>
    <source>
        <strain evidence="3">CCMP645</strain>
    </source>
</reference>
<dbReference type="GO" id="GO:0007165">
    <property type="term" value="P:signal transduction"/>
    <property type="evidence" value="ECO:0007669"/>
    <property type="project" value="InterPro"/>
</dbReference>
<feature type="domain" description="TIR" evidence="2">
    <location>
        <begin position="743"/>
        <end position="830"/>
    </location>
</feature>
<evidence type="ECO:0000259" key="2">
    <source>
        <dbReference type="Pfam" id="PF13676"/>
    </source>
</evidence>
<dbReference type="Pfam" id="PF13676">
    <property type="entry name" value="TIR_2"/>
    <property type="match status" value="1"/>
</dbReference>
<dbReference type="Gene3D" id="3.40.50.10140">
    <property type="entry name" value="Toll/interleukin-1 receptor homology (TIR) domain"/>
    <property type="match status" value="2"/>
</dbReference>
<name>A0A7S4BJF6_CHRCT</name>
<sequence length="975" mass="105473">MSLPLSIRGTYFMANQSNACIGSLSIFHHHVAAEYTSRPGSVCQSVYTAWRAVKLTAYSASEATLVAAGVMYTAPKSRYPGCYGCGYFSWLNLNMLTFTFAFARPCSSSPPECGTQVPADYTSDNYQLICAGGCDSPSYRASASHRLMSVVENSQSPPNAPSGLAQAAPPPPAKTEANPFPPPRSPSPMLAISSNPPPKGPPPASTLAALVRIEWVRVDLLVLSTVDAFNSSEFQTAFAEHCAVSTSRVRIDSVRGGSLLVTSFIDAPAVLNTTSAVPPTPASWAPAVFVHLAKPPTVLSAALRVLVDATPGVAVRAVCMAAERCVTDSLIVTVNATEIAQAQAENSDALLALLVDVMIAPPPSAIPCSPPSSTSRSDGVSAWVIAVAASATACVAAAVALLFCLRRRSVSAQQVAKRRQCVLTPQRHFIAFLSHYKAEAGCEARYIKTMMEQVSGGRFFLDSSDLVDLRMLIEDGLQQSDCLVLLLTKGVLTRPWCLLEIWEAVKRDIPIVPIVVSGRGYSVESARKTLCEMQEDPTAVEALAPLLGEHFNLRLLRETVAAAIGVELLNPQRADAAEQVNWNASLLDAMRSKVSGVSLRGDDDQGSVHGGSVHGAESQRRLSHCLALPSHRLQDLPERAAQLSAAGRQGRVLTFDACGTDNQVSAEIEDLMERIAAATNRKLEWYEVTVDQANRLQRSTAKLPRHSENSEEKRISFGSSTDTSARPGAPKMLRRRDQKKYAFFISYYRSEAGPQARLLHAKLRDSLLEPCYLDASDATDVRKIIDEGVARSSVVLLMQTAKVLTRPWVLLELHEAVEREIPIVPIYVQGGGYDFDQARTFLSNIEAEMRDADPGALKLLKKELSSLDSSIEELQASLLETVTTAISIKFDPAGSDNHFDAVVLDLIKRRASVLHSSPASSMINRRGNRTRVLPKLDDVDDDDDSDSFVLDAGGHRARVSPTLSRYAIATKMFQE</sequence>
<protein>
    <recommendedName>
        <fullName evidence="2">TIR domain-containing protein</fullName>
    </recommendedName>
</protein>
<evidence type="ECO:0000256" key="1">
    <source>
        <dbReference type="SAM" id="MobiDB-lite"/>
    </source>
</evidence>
<dbReference type="SUPFAM" id="SSF52200">
    <property type="entry name" value="Toll/Interleukin receptor TIR domain"/>
    <property type="match status" value="2"/>
</dbReference>
<gene>
    <name evidence="3" type="ORF">PCAR00345_LOCUS20621</name>
</gene>
<feature type="compositionally biased region" description="Pro residues" evidence="1">
    <location>
        <begin position="195"/>
        <end position="204"/>
    </location>
</feature>
<feature type="compositionally biased region" description="Pro residues" evidence="1">
    <location>
        <begin position="168"/>
        <end position="186"/>
    </location>
</feature>
<feature type="compositionally biased region" description="Basic and acidic residues" evidence="1">
    <location>
        <begin position="705"/>
        <end position="715"/>
    </location>
</feature>
<feature type="region of interest" description="Disordered" evidence="1">
    <location>
        <begin position="152"/>
        <end position="204"/>
    </location>
</feature>
<dbReference type="AlphaFoldDB" id="A0A7S4BJF6"/>
<evidence type="ECO:0000313" key="3">
    <source>
        <dbReference type="EMBL" id="CAE0768009.1"/>
    </source>
</evidence>
<organism evidence="3">
    <name type="scientific">Chrysotila carterae</name>
    <name type="common">Marine alga</name>
    <name type="synonym">Syracosphaera carterae</name>
    <dbReference type="NCBI Taxonomy" id="13221"/>
    <lineage>
        <taxon>Eukaryota</taxon>
        <taxon>Haptista</taxon>
        <taxon>Haptophyta</taxon>
        <taxon>Prymnesiophyceae</taxon>
        <taxon>Isochrysidales</taxon>
        <taxon>Isochrysidaceae</taxon>
        <taxon>Chrysotila</taxon>
    </lineage>
</organism>
<accession>A0A7S4BJF6</accession>
<feature type="region of interest" description="Disordered" evidence="1">
    <location>
        <begin position="700"/>
        <end position="732"/>
    </location>
</feature>
<proteinExistence type="predicted"/>
<dbReference type="InterPro" id="IPR035897">
    <property type="entry name" value="Toll_tir_struct_dom_sf"/>
</dbReference>
<dbReference type="InterPro" id="IPR000157">
    <property type="entry name" value="TIR_dom"/>
</dbReference>
<dbReference type="EMBL" id="HBIZ01032359">
    <property type="protein sequence ID" value="CAE0768009.1"/>
    <property type="molecule type" value="Transcribed_RNA"/>
</dbReference>